<sequence>MDCVLNRSHQNKHNRGLKTIKTGV</sequence>
<organism evidence="2">
    <name type="scientific">Arundo donax</name>
    <name type="common">Giant reed</name>
    <name type="synonym">Donax arundinaceus</name>
    <dbReference type="NCBI Taxonomy" id="35708"/>
    <lineage>
        <taxon>Eukaryota</taxon>
        <taxon>Viridiplantae</taxon>
        <taxon>Streptophyta</taxon>
        <taxon>Embryophyta</taxon>
        <taxon>Tracheophyta</taxon>
        <taxon>Spermatophyta</taxon>
        <taxon>Magnoliopsida</taxon>
        <taxon>Liliopsida</taxon>
        <taxon>Poales</taxon>
        <taxon>Poaceae</taxon>
        <taxon>PACMAD clade</taxon>
        <taxon>Arundinoideae</taxon>
        <taxon>Arundineae</taxon>
        <taxon>Arundo</taxon>
    </lineage>
</organism>
<name>A0A0A9FKQ6_ARUDO</name>
<accession>A0A0A9FKQ6</accession>
<feature type="region of interest" description="Disordered" evidence="1">
    <location>
        <begin position="1"/>
        <end position="24"/>
    </location>
</feature>
<dbReference type="AlphaFoldDB" id="A0A0A9FKQ6"/>
<reference evidence="2" key="2">
    <citation type="journal article" date="2015" name="Data Brief">
        <title>Shoot transcriptome of the giant reed, Arundo donax.</title>
        <authorList>
            <person name="Barrero R.A."/>
            <person name="Guerrero F.D."/>
            <person name="Moolhuijzen P."/>
            <person name="Goolsby J.A."/>
            <person name="Tidwell J."/>
            <person name="Bellgard S.E."/>
            <person name="Bellgard M.I."/>
        </authorList>
    </citation>
    <scope>NUCLEOTIDE SEQUENCE</scope>
    <source>
        <tissue evidence="2">Shoot tissue taken approximately 20 cm above the soil surface</tissue>
    </source>
</reference>
<feature type="compositionally biased region" description="Basic residues" evidence="1">
    <location>
        <begin position="9"/>
        <end position="18"/>
    </location>
</feature>
<evidence type="ECO:0000313" key="2">
    <source>
        <dbReference type="EMBL" id="JAE08863.1"/>
    </source>
</evidence>
<proteinExistence type="predicted"/>
<evidence type="ECO:0000256" key="1">
    <source>
        <dbReference type="SAM" id="MobiDB-lite"/>
    </source>
</evidence>
<reference evidence="2" key="1">
    <citation type="submission" date="2014-09" db="EMBL/GenBank/DDBJ databases">
        <authorList>
            <person name="Magalhaes I.L.F."/>
            <person name="Oliveira U."/>
            <person name="Santos F.R."/>
            <person name="Vidigal T.H.D.A."/>
            <person name="Brescovit A.D."/>
            <person name="Santos A.J."/>
        </authorList>
    </citation>
    <scope>NUCLEOTIDE SEQUENCE</scope>
    <source>
        <tissue evidence="2">Shoot tissue taken approximately 20 cm above the soil surface</tissue>
    </source>
</reference>
<dbReference type="EMBL" id="GBRH01189033">
    <property type="protein sequence ID" value="JAE08863.1"/>
    <property type="molecule type" value="Transcribed_RNA"/>
</dbReference>
<protein>
    <submittedName>
        <fullName evidence="2">Uncharacterized protein</fullName>
    </submittedName>
</protein>